<dbReference type="Proteomes" id="UP001162131">
    <property type="component" value="Unassembled WGS sequence"/>
</dbReference>
<comment type="caution">
    <text evidence="1">The sequence shown here is derived from an EMBL/GenBank/DDBJ whole genome shotgun (WGS) entry which is preliminary data.</text>
</comment>
<evidence type="ECO:0000313" key="2">
    <source>
        <dbReference type="Proteomes" id="UP001162131"/>
    </source>
</evidence>
<sequence length="192" mass="22967">MPSPKNEPGSQRFLSFKMTRLRIPPKKKHLWLKLIKGHQKIIHKISKRIFKIKNTSEVIICNRLEAHFWENKDILEEYQTKSGPINGKLAQKSLNEALKKYFQHEATKVSFYYYIELIFLELDPETLRKKFRFECCELRDHRVFCTEKWTELKNYLQRTMFTDIGIPLWIPINEAPPTISANESKNSMDYFP</sequence>
<proteinExistence type="predicted"/>
<protein>
    <submittedName>
        <fullName evidence="1">Uncharacterized protein</fullName>
    </submittedName>
</protein>
<gene>
    <name evidence="1" type="ORF">BSTOLATCC_MIC9884</name>
</gene>
<accession>A0AAU9IHZ3</accession>
<reference evidence="1" key="1">
    <citation type="submission" date="2021-09" db="EMBL/GenBank/DDBJ databases">
        <authorList>
            <consortium name="AG Swart"/>
            <person name="Singh M."/>
            <person name="Singh A."/>
            <person name="Seah K."/>
            <person name="Emmerich C."/>
        </authorList>
    </citation>
    <scope>NUCLEOTIDE SEQUENCE</scope>
    <source>
        <strain evidence="1">ATCC30299</strain>
    </source>
</reference>
<dbReference type="AlphaFoldDB" id="A0AAU9IHZ3"/>
<evidence type="ECO:0000313" key="1">
    <source>
        <dbReference type="EMBL" id="CAG9314087.1"/>
    </source>
</evidence>
<keyword evidence="2" id="KW-1185">Reference proteome</keyword>
<dbReference type="EMBL" id="CAJZBQ010000011">
    <property type="protein sequence ID" value="CAG9314087.1"/>
    <property type="molecule type" value="Genomic_DNA"/>
</dbReference>
<organism evidence="1 2">
    <name type="scientific">Blepharisma stoltei</name>
    <dbReference type="NCBI Taxonomy" id="1481888"/>
    <lineage>
        <taxon>Eukaryota</taxon>
        <taxon>Sar</taxon>
        <taxon>Alveolata</taxon>
        <taxon>Ciliophora</taxon>
        <taxon>Postciliodesmatophora</taxon>
        <taxon>Heterotrichea</taxon>
        <taxon>Heterotrichida</taxon>
        <taxon>Blepharismidae</taxon>
        <taxon>Blepharisma</taxon>
    </lineage>
</organism>
<name>A0AAU9IHZ3_9CILI</name>